<feature type="region of interest" description="Disordered" evidence="4">
    <location>
        <begin position="397"/>
        <end position="431"/>
    </location>
</feature>
<feature type="region of interest" description="Disordered" evidence="4">
    <location>
        <begin position="471"/>
        <end position="490"/>
    </location>
</feature>
<feature type="transmembrane region" description="Helical" evidence="5">
    <location>
        <begin position="222"/>
        <end position="241"/>
    </location>
</feature>
<dbReference type="SUPFAM" id="SSF57850">
    <property type="entry name" value="RING/U-box"/>
    <property type="match status" value="1"/>
</dbReference>
<reference evidence="8" key="1">
    <citation type="submission" date="2021-01" db="UniProtKB">
        <authorList>
            <consortium name="EnsemblMetazoa"/>
        </authorList>
    </citation>
    <scope>IDENTIFICATION</scope>
</reference>
<proteinExistence type="predicted"/>
<evidence type="ECO:0000256" key="2">
    <source>
        <dbReference type="ARBA" id="ARBA00022833"/>
    </source>
</evidence>
<organism evidence="8 9">
    <name type="scientific">Clytia hemisphaerica</name>
    <dbReference type="NCBI Taxonomy" id="252671"/>
    <lineage>
        <taxon>Eukaryota</taxon>
        <taxon>Metazoa</taxon>
        <taxon>Cnidaria</taxon>
        <taxon>Hydrozoa</taxon>
        <taxon>Hydroidolina</taxon>
        <taxon>Leptothecata</taxon>
        <taxon>Obeliida</taxon>
        <taxon>Clytiidae</taxon>
        <taxon>Clytia</taxon>
    </lineage>
</organism>
<dbReference type="Gene3D" id="3.50.30.30">
    <property type="match status" value="1"/>
</dbReference>
<keyword evidence="5" id="KW-1133">Transmembrane helix</keyword>
<dbReference type="PANTHER" id="PTHR16200">
    <property type="entry name" value="RING ZINC FINGER"/>
    <property type="match status" value="1"/>
</dbReference>
<protein>
    <recommendedName>
        <fullName evidence="7">RING-type domain-containing protein</fullName>
    </recommendedName>
</protein>
<sequence>MKTVTFLLLLTSELTFHIEALTKPIPPSNPIKISSGNTVFNSRHILKKNQRAKLEFVSRTTGGSEGYRRVYDASANLLIPCSHFKTDGQIVKIHETSICQQPSQVMSFPYKWIAYVNRRHLRNNGHGCRSTSALIQRLFKSGAQAVILSSSLIILNGGTKALQKSGPVVIVDGDVAERIDQVLKIQQKTFVRIKSQQRQPSRQRDTESGNVETEEKNEYLDMGIFMSFFIIVSLVCLAMLIKIKWKQTYLRNTRTKIAVEALQTMQIRHYDVTARLRNDDVNSETFNNCAVCLDVLENGKDIRILPCHHEFHVTCIDKWLISNYTCPLCMHSIIGTHKSKSKHRSRNPFCNLHFDKFRNNLSTTTRNPQQPEQEEEEEIRNTLENTQHIEDNSWNVHRQTDQQSRHSSKTTTLVQHYSNHNVTGLQDSKTTREQRVPLLLNCGDTEHACAVKRQHHYGHYRCPFHKKHSTDVSYKQHKKQENKNQSSNNLQTNADACEFLSKSCHDIEDDDGPQNTRFLDHKQRRHSFPIETVVFIENEQNLQASNL</sequence>
<evidence type="ECO:0000313" key="9">
    <source>
        <dbReference type="Proteomes" id="UP000594262"/>
    </source>
</evidence>
<feature type="signal peptide" evidence="6">
    <location>
        <begin position="1"/>
        <end position="20"/>
    </location>
</feature>
<keyword evidence="1 3" id="KW-0479">Metal-binding</keyword>
<dbReference type="SMART" id="SM00184">
    <property type="entry name" value="RING"/>
    <property type="match status" value="1"/>
</dbReference>
<dbReference type="AlphaFoldDB" id="A0A7M5X9E7"/>
<dbReference type="GO" id="GO:0008270">
    <property type="term" value="F:zinc ion binding"/>
    <property type="evidence" value="ECO:0007669"/>
    <property type="project" value="UniProtKB-KW"/>
</dbReference>
<dbReference type="RefSeq" id="XP_066918958.1">
    <property type="nucleotide sequence ID" value="XM_067062857.1"/>
</dbReference>
<evidence type="ECO:0000313" key="8">
    <source>
        <dbReference type="EnsemblMetazoa" id="CLYHEMP019588.1"/>
    </source>
</evidence>
<dbReference type="Proteomes" id="UP000594262">
    <property type="component" value="Unplaced"/>
</dbReference>
<keyword evidence="1 3" id="KW-0863">Zinc-finger</keyword>
<feature type="compositionally biased region" description="Polar residues" evidence="4">
    <location>
        <begin position="409"/>
        <end position="428"/>
    </location>
</feature>
<dbReference type="Gene3D" id="3.30.40.10">
    <property type="entry name" value="Zinc/RING finger domain, C3HC4 (zinc finger)"/>
    <property type="match status" value="1"/>
</dbReference>
<evidence type="ECO:0000259" key="7">
    <source>
        <dbReference type="PROSITE" id="PS50089"/>
    </source>
</evidence>
<dbReference type="EnsemblMetazoa" id="CLYHEMT019588.1">
    <property type="protein sequence ID" value="CLYHEMP019588.1"/>
    <property type="gene ID" value="CLYHEMG019588"/>
</dbReference>
<keyword evidence="6" id="KW-0732">Signal</keyword>
<evidence type="ECO:0000256" key="6">
    <source>
        <dbReference type="SAM" id="SignalP"/>
    </source>
</evidence>
<name>A0A7M5X9E7_9CNID</name>
<dbReference type="OrthoDB" id="8062037at2759"/>
<evidence type="ECO:0000256" key="4">
    <source>
        <dbReference type="SAM" id="MobiDB-lite"/>
    </source>
</evidence>
<dbReference type="InterPro" id="IPR001841">
    <property type="entry name" value="Znf_RING"/>
</dbReference>
<dbReference type="InterPro" id="IPR051073">
    <property type="entry name" value="ZNRF3_Arkadia_E3_ligases"/>
</dbReference>
<keyword evidence="5" id="KW-0472">Membrane</keyword>
<feature type="domain" description="RING-type" evidence="7">
    <location>
        <begin position="289"/>
        <end position="329"/>
    </location>
</feature>
<keyword evidence="2" id="KW-0862">Zinc</keyword>
<dbReference type="PROSITE" id="PS50089">
    <property type="entry name" value="ZF_RING_2"/>
    <property type="match status" value="1"/>
</dbReference>
<dbReference type="InterPro" id="IPR013083">
    <property type="entry name" value="Znf_RING/FYVE/PHD"/>
</dbReference>
<feature type="chain" id="PRO_5029693894" description="RING-type domain-containing protein" evidence="6">
    <location>
        <begin position="21"/>
        <end position="547"/>
    </location>
</feature>
<keyword evidence="9" id="KW-1185">Reference proteome</keyword>
<evidence type="ECO:0000256" key="5">
    <source>
        <dbReference type="SAM" id="Phobius"/>
    </source>
</evidence>
<evidence type="ECO:0000256" key="3">
    <source>
        <dbReference type="PROSITE-ProRule" id="PRU00175"/>
    </source>
</evidence>
<feature type="region of interest" description="Disordered" evidence="4">
    <location>
        <begin position="361"/>
        <end position="380"/>
    </location>
</feature>
<dbReference type="Pfam" id="PF13639">
    <property type="entry name" value="zf-RING_2"/>
    <property type="match status" value="1"/>
</dbReference>
<keyword evidence="5" id="KW-0812">Transmembrane</keyword>
<dbReference type="GeneID" id="136806301"/>
<accession>A0A7M5X9E7</accession>
<evidence type="ECO:0000256" key="1">
    <source>
        <dbReference type="ARBA" id="ARBA00022771"/>
    </source>
</evidence>